<dbReference type="EMBL" id="UINC01089920">
    <property type="protein sequence ID" value="SVC41408.1"/>
    <property type="molecule type" value="Genomic_DNA"/>
</dbReference>
<reference evidence="2" key="1">
    <citation type="submission" date="2018-05" db="EMBL/GenBank/DDBJ databases">
        <authorList>
            <person name="Lanie J.A."/>
            <person name="Ng W.-L."/>
            <person name="Kazmierczak K.M."/>
            <person name="Andrzejewski T.M."/>
            <person name="Davidsen T.M."/>
            <person name="Wayne K.J."/>
            <person name="Tettelin H."/>
            <person name="Glass J.I."/>
            <person name="Rusch D."/>
            <person name="Podicherti R."/>
            <person name="Tsui H.-C.T."/>
            <person name="Winkler M.E."/>
        </authorList>
    </citation>
    <scope>NUCLEOTIDE SEQUENCE</scope>
</reference>
<keyword evidence="1" id="KW-0812">Transmembrane</keyword>
<protein>
    <submittedName>
        <fullName evidence="2">Uncharacterized protein</fullName>
    </submittedName>
</protein>
<keyword evidence="1" id="KW-1133">Transmembrane helix</keyword>
<organism evidence="2">
    <name type="scientific">marine metagenome</name>
    <dbReference type="NCBI Taxonomy" id="408172"/>
    <lineage>
        <taxon>unclassified sequences</taxon>
        <taxon>metagenomes</taxon>
        <taxon>ecological metagenomes</taxon>
    </lineage>
</organism>
<keyword evidence="1" id="KW-0472">Membrane</keyword>
<sequence length="287" mass="31867">AVELATDRSLSQVQKMTGAQVAQITRTSPEEANRIRDLVISKEAQELNRRMKFQACRQMLSVALFSVAGDVSQLCDDKGLVDVHRLMKDYAAESGNEFKRPPGFFLGMFEDDPARAVRSACFLIAAAVGVSAAVIYGGFRVIFVSEYQVEIIPGNISTHDLRGVVTGLSELDKENISHLEPDTAKFLNRNLDLAAVDITGIREGDTVTEVNPVKTPRVKDIHDHRADDLRWPSQYGGMHGVVIEKYRCVGILDVEFQLPGRPRAYVHETHCKLMPDNLDKSALRGFI</sequence>
<name>A0A382LY42_9ZZZZ</name>
<dbReference type="AlphaFoldDB" id="A0A382LY42"/>
<accession>A0A382LY42</accession>
<feature type="transmembrane region" description="Helical" evidence="1">
    <location>
        <begin position="120"/>
        <end position="139"/>
    </location>
</feature>
<feature type="non-terminal residue" evidence="2">
    <location>
        <position position="1"/>
    </location>
</feature>
<evidence type="ECO:0000313" key="2">
    <source>
        <dbReference type="EMBL" id="SVC41408.1"/>
    </source>
</evidence>
<proteinExistence type="predicted"/>
<evidence type="ECO:0000256" key="1">
    <source>
        <dbReference type="SAM" id="Phobius"/>
    </source>
</evidence>
<gene>
    <name evidence="2" type="ORF">METZ01_LOCUS294262</name>
</gene>